<protein>
    <submittedName>
        <fullName evidence="1">Uncharacterized protein</fullName>
    </submittedName>
</protein>
<sequence>MTADQAARMDKLTSELGKLAEEAGIKTWTVVMIDGNQTAHLTGSGCWCAMCVFNLVSAIHAAAEVSNQPKEQMQRVH</sequence>
<reference evidence="1" key="1">
    <citation type="journal article" date="2014" name="Int. J. Syst. Evol. Microbiol.">
        <title>Complete genome sequence of Corynebacterium casei LMG S-19264T (=DSM 44701T), isolated from a smear-ripened cheese.</title>
        <authorList>
            <consortium name="US DOE Joint Genome Institute (JGI-PGF)"/>
            <person name="Walter F."/>
            <person name="Albersmeier A."/>
            <person name="Kalinowski J."/>
            <person name="Ruckert C."/>
        </authorList>
    </citation>
    <scope>NUCLEOTIDE SEQUENCE</scope>
    <source>
        <strain evidence="1">KCTC 42650</strain>
    </source>
</reference>
<proteinExistence type="predicted"/>
<evidence type="ECO:0000313" key="2">
    <source>
        <dbReference type="Proteomes" id="UP000626220"/>
    </source>
</evidence>
<dbReference type="EMBL" id="BNCJ01000001">
    <property type="protein sequence ID" value="GHF33084.1"/>
    <property type="molecule type" value="Genomic_DNA"/>
</dbReference>
<reference evidence="1" key="2">
    <citation type="submission" date="2020-09" db="EMBL/GenBank/DDBJ databases">
        <authorList>
            <person name="Sun Q."/>
            <person name="Kim S."/>
        </authorList>
    </citation>
    <scope>NUCLEOTIDE SEQUENCE</scope>
    <source>
        <strain evidence="1">KCTC 42650</strain>
    </source>
</reference>
<name>A0A8J3M6X1_9RHOB</name>
<accession>A0A8J3M6X1</accession>
<keyword evidence="2" id="KW-1185">Reference proteome</keyword>
<comment type="caution">
    <text evidence="1">The sequence shown here is derived from an EMBL/GenBank/DDBJ whole genome shotgun (WGS) entry which is preliminary data.</text>
</comment>
<dbReference type="RefSeq" id="WP_189678032.1">
    <property type="nucleotide sequence ID" value="NZ_BNCJ01000001.1"/>
</dbReference>
<dbReference type="Proteomes" id="UP000626220">
    <property type="component" value="Unassembled WGS sequence"/>
</dbReference>
<dbReference type="AlphaFoldDB" id="A0A8J3M6X1"/>
<evidence type="ECO:0000313" key="1">
    <source>
        <dbReference type="EMBL" id="GHF33084.1"/>
    </source>
</evidence>
<organism evidence="1 2">
    <name type="scientific">Seohaeicola zhoushanensis</name>
    <dbReference type="NCBI Taxonomy" id="1569283"/>
    <lineage>
        <taxon>Bacteria</taxon>
        <taxon>Pseudomonadati</taxon>
        <taxon>Pseudomonadota</taxon>
        <taxon>Alphaproteobacteria</taxon>
        <taxon>Rhodobacterales</taxon>
        <taxon>Roseobacteraceae</taxon>
        <taxon>Seohaeicola</taxon>
    </lineage>
</organism>
<gene>
    <name evidence="1" type="ORF">GCM10017056_00600</name>
</gene>